<accession>A0AA37HER2</accession>
<reference evidence="1" key="2">
    <citation type="submission" date="2021-08" db="EMBL/GenBank/DDBJ databases">
        <authorList>
            <person name="Tani A."/>
            <person name="Ola A."/>
            <person name="Ogura Y."/>
            <person name="Katsura K."/>
            <person name="Hayashi T."/>
        </authorList>
    </citation>
    <scope>NUCLEOTIDE SEQUENCE</scope>
    <source>
        <strain evidence="1">JCM 32048</strain>
    </source>
</reference>
<organism evidence="1 2">
    <name type="scientific">Methylobacterium frigidaeris</name>
    <dbReference type="NCBI Taxonomy" id="2038277"/>
    <lineage>
        <taxon>Bacteria</taxon>
        <taxon>Pseudomonadati</taxon>
        <taxon>Pseudomonadota</taxon>
        <taxon>Alphaproteobacteria</taxon>
        <taxon>Hyphomicrobiales</taxon>
        <taxon>Methylobacteriaceae</taxon>
        <taxon>Methylobacterium</taxon>
    </lineage>
</organism>
<reference evidence="1" key="1">
    <citation type="journal article" date="2016" name="Front. Microbiol.">
        <title>Genome Sequence of the Piezophilic, Mesophilic Sulfate-Reducing Bacterium Desulfovibrio indicus J2T.</title>
        <authorList>
            <person name="Cao J."/>
            <person name="Maignien L."/>
            <person name="Shao Z."/>
            <person name="Alain K."/>
            <person name="Jebbar M."/>
        </authorList>
    </citation>
    <scope>NUCLEOTIDE SEQUENCE</scope>
    <source>
        <strain evidence="1">JCM 32048</strain>
    </source>
</reference>
<comment type="caution">
    <text evidence="1">The sequence shown here is derived from an EMBL/GenBank/DDBJ whole genome shotgun (WGS) entry which is preliminary data.</text>
</comment>
<proteinExistence type="predicted"/>
<dbReference type="EMBL" id="BPQJ01000025">
    <property type="protein sequence ID" value="GJD64409.1"/>
    <property type="molecule type" value="Genomic_DNA"/>
</dbReference>
<evidence type="ECO:0000313" key="1">
    <source>
        <dbReference type="EMBL" id="GJD64409.1"/>
    </source>
</evidence>
<protein>
    <submittedName>
        <fullName evidence="1">Uncharacterized protein</fullName>
    </submittedName>
</protein>
<dbReference type="AlphaFoldDB" id="A0AA37HER2"/>
<sequence>MTAVNVILRPTAAFVVTDGERRYGGQVVHSAPKVLPLPHLNAALAVRGDWLMLTTMYGIITGRRTSFEDAAANLGQDLADAAAGVSKALPLLSGHDVVLTGWPETRPGPECWLVTDHERYGLAPFKAASLDGLLMPDDGTLKGKLAAMRLFDRREPFEALVDGNRIIAAQQALPGSGVGGFCQVTVVTPEGIYTRITAELGDSEPAQA</sequence>
<name>A0AA37HER2_9HYPH</name>
<keyword evidence="2" id="KW-1185">Reference proteome</keyword>
<dbReference type="Proteomes" id="UP001055286">
    <property type="component" value="Unassembled WGS sequence"/>
</dbReference>
<evidence type="ECO:0000313" key="2">
    <source>
        <dbReference type="Proteomes" id="UP001055286"/>
    </source>
</evidence>
<dbReference type="RefSeq" id="WP_238192513.1">
    <property type="nucleotide sequence ID" value="NZ_BPQJ01000025.1"/>
</dbReference>
<gene>
    <name evidence="1" type="ORF">MPEAHAMD_4591</name>
</gene>